<dbReference type="Pfam" id="PF14846">
    <property type="entry name" value="DUF4485"/>
    <property type="match status" value="1"/>
</dbReference>
<feature type="region of interest" description="Disordered" evidence="2">
    <location>
        <begin position="408"/>
        <end position="438"/>
    </location>
</feature>
<organism evidence="4 5">
    <name type="scientific">Cinara cedri</name>
    <dbReference type="NCBI Taxonomy" id="506608"/>
    <lineage>
        <taxon>Eukaryota</taxon>
        <taxon>Metazoa</taxon>
        <taxon>Ecdysozoa</taxon>
        <taxon>Arthropoda</taxon>
        <taxon>Hexapoda</taxon>
        <taxon>Insecta</taxon>
        <taxon>Pterygota</taxon>
        <taxon>Neoptera</taxon>
        <taxon>Paraneoptera</taxon>
        <taxon>Hemiptera</taxon>
        <taxon>Sternorrhyncha</taxon>
        <taxon>Aphidomorpha</taxon>
        <taxon>Aphidoidea</taxon>
        <taxon>Aphididae</taxon>
        <taxon>Lachninae</taxon>
        <taxon>Cinara</taxon>
    </lineage>
</organism>
<dbReference type="EMBL" id="CABPRJ010002374">
    <property type="protein sequence ID" value="VVC43939.1"/>
    <property type="molecule type" value="Genomic_DNA"/>
</dbReference>
<evidence type="ECO:0000256" key="1">
    <source>
        <dbReference type="SAM" id="Coils"/>
    </source>
</evidence>
<proteinExistence type="predicted"/>
<feature type="coiled-coil region" evidence="1">
    <location>
        <begin position="496"/>
        <end position="523"/>
    </location>
</feature>
<evidence type="ECO:0000313" key="4">
    <source>
        <dbReference type="EMBL" id="VVC43939.1"/>
    </source>
</evidence>
<dbReference type="OrthoDB" id="6625627at2759"/>
<keyword evidence="1" id="KW-0175">Coiled coil</keyword>
<name>A0A5E4NGQ0_9HEMI</name>
<evidence type="ECO:0000313" key="5">
    <source>
        <dbReference type="Proteomes" id="UP000325440"/>
    </source>
</evidence>
<dbReference type="Proteomes" id="UP000325440">
    <property type="component" value="Unassembled WGS sequence"/>
</dbReference>
<protein>
    <recommendedName>
        <fullName evidence="3">DUF4485 domain-containing protein</fullName>
    </recommendedName>
</protein>
<feature type="region of interest" description="Disordered" evidence="2">
    <location>
        <begin position="120"/>
        <end position="139"/>
    </location>
</feature>
<reference evidence="4 5" key="1">
    <citation type="submission" date="2019-08" db="EMBL/GenBank/DDBJ databases">
        <authorList>
            <person name="Alioto T."/>
            <person name="Alioto T."/>
            <person name="Gomez Garrido J."/>
        </authorList>
    </citation>
    <scope>NUCLEOTIDE SEQUENCE [LARGE SCALE GENOMIC DNA]</scope>
</reference>
<dbReference type="InterPro" id="IPR027831">
    <property type="entry name" value="DUF4485"/>
</dbReference>
<feature type="domain" description="DUF4485" evidence="3">
    <location>
        <begin position="7"/>
        <end position="84"/>
    </location>
</feature>
<dbReference type="AlphaFoldDB" id="A0A5E4NGQ0"/>
<sequence>MYSIPDDNDFDVAATDISDRVIVIRDRKVVLTIEKWLSRLTTDENRGHNELDYLKLLQNMMANKRIGPPFHQNPPAGPLLPLGNYLLHSQQSVCEGPPAWCRNRAKCCRLISKNNGIIESQPTQQVDSEDNDDEDDEEQIAQDMNCKIIRKSNKNDFENVNRGCGAVLSTNDENKSYCKSEIAVTDENSKFSANDNGEVQLKHTERDGLHLAGGGGAECGPCSGGARASKKKIEPGKVCDPCLDSMGRHLKPPQPSPLDVAYRELLGDCALPVLTEAEQKSVNPGLLSVLKSVNDQITLQDFYFQVSQFTCDQASLLIRVSDNSMMDDFRTFTSDVFESRTEHISDGLIKEQTALNVKYTYLTHRAFNRATIALDFLREALPLFCFSKYKTDPEAYMKRKILTAVPNVDAQKEGDGGGNGDDGADGGDGGHDENEEGAQQSAVKKLLYALNWLRAEVLRVDCEGQRLFEQRNRLTTSLADYNGQLSTAQCQAAGDIDRLKNELTLLRKKSSDQEANIDRLMEAIQVSMQSQTKSSDC</sequence>
<accession>A0A5E4NGQ0</accession>
<evidence type="ECO:0000259" key="3">
    <source>
        <dbReference type="Pfam" id="PF14846"/>
    </source>
</evidence>
<evidence type="ECO:0000256" key="2">
    <source>
        <dbReference type="SAM" id="MobiDB-lite"/>
    </source>
</evidence>
<feature type="compositionally biased region" description="Acidic residues" evidence="2">
    <location>
        <begin position="127"/>
        <end position="139"/>
    </location>
</feature>
<gene>
    <name evidence="4" type="ORF">CINCED_3A024440</name>
</gene>
<keyword evidence="5" id="KW-1185">Reference proteome</keyword>